<dbReference type="AlphaFoldDB" id="A0A059BY16"/>
<reference evidence="1" key="1">
    <citation type="submission" date="2013-07" db="EMBL/GenBank/DDBJ databases">
        <title>The genome of Eucalyptus grandis.</title>
        <authorList>
            <person name="Schmutz J."/>
            <person name="Hayes R."/>
            <person name="Myburg A."/>
            <person name="Tuskan G."/>
            <person name="Grattapaglia D."/>
            <person name="Rokhsar D.S."/>
        </authorList>
    </citation>
    <scope>NUCLEOTIDE SEQUENCE</scope>
    <source>
        <tissue evidence="1">Leaf extractions</tissue>
    </source>
</reference>
<dbReference type="InParanoid" id="A0A059BY16"/>
<sequence length="66" mass="7149">MIQSLIGLGIFRSPALISTTSRGFYGISRRALLSPSTQMAEPKHSPQLDPSLASCWSRGLTRSDLS</sequence>
<dbReference type="EMBL" id="KK198758">
    <property type="protein sequence ID" value="KCW70997.1"/>
    <property type="molecule type" value="Genomic_DNA"/>
</dbReference>
<dbReference type="Gramene" id="KCW70997">
    <property type="protein sequence ID" value="KCW70997"/>
    <property type="gene ID" value="EUGRSUZ_F04103"/>
</dbReference>
<name>A0A059BY16_EUCGR</name>
<proteinExistence type="predicted"/>
<gene>
    <name evidence="1" type="ORF">EUGRSUZ_F04103</name>
</gene>
<accession>A0A059BY16</accession>
<organism evidence="1">
    <name type="scientific">Eucalyptus grandis</name>
    <name type="common">Flooded gum</name>
    <dbReference type="NCBI Taxonomy" id="71139"/>
    <lineage>
        <taxon>Eukaryota</taxon>
        <taxon>Viridiplantae</taxon>
        <taxon>Streptophyta</taxon>
        <taxon>Embryophyta</taxon>
        <taxon>Tracheophyta</taxon>
        <taxon>Spermatophyta</taxon>
        <taxon>Magnoliopsida</taxon>
        <taxon>eudicotyledons</taxon>
        <taxon>Gunneridae</taxon>
        <taxon>Pentapetalae</taxon>
        <taxon>rosids</taxon>
        <taxon>malvids</taxon>
        <taxon>Myrtales</taxon>
        <taxon>Myrtaceae</taxon>
        <taxon>Myrtoideae</taxon>
        <taxon>Eucalypteae</taxon>
        <taxon>Eucalyptus</taxon>
    </lineage>
</organism>
<protein>
    <submittedName>
        <fullName evidence="1">Uncharacterized protein</fullName>
    </submittedName>
</protein>
<evidence type="ECO:0000313" key="1">
    <source>
        <dbReference type="EMBL" id="KCW70997.1"/>
    </source>
</evidence>